<feature type="binding site" evidence="15">
    <location>
        <position position="459"/>
    </location>
    <ligand>
        <name>Zn(2+)</name>
        <dbReference type="ChEBI" id="CHEBI:29105"/>
        <label>2</label>
    </ligand>
</feature>
<dbReference type="PANTHER" id="PTHR11596:SF5">
    <property type="entry name" value="ALKALINE PHOSPHATASE"/>
    <property type="match status" value="1"/>
</dbReference>
<keyword evidence="6" id="KW-0336">GPI-anchor</keyword>
<evidence type="ECO:0000256" key="16">
    <source>
        <dbReference type="RuleBase" id="RU003946"/>
    </source>
</evidence>
<name>A0A914VVD9_9BILA</name>
<keyword evidence="7 15" id="KW-0479">Metal-binding</keyword>
<evidence type="ECO:0000256" key="4">
    <source>
        <dbReference type="ARBA" id="ARBA00022475"/>
    </source>
</evidence>
<comment type="cofactor">
    <cofactor evidence="15">
        <name>Mg(2+)</name>
        <dbReference type="ChEBI" id="CHEBI:18420"/>
    </cofactor>
    <text evidence="15">Binds 1 Mg(2+) ion.</text>
</comment>
<keyword evidence="10 15" id="KW-0460">Magnesium</keyword>
<dbReference type="EC" id="3.1.3.1" evidence="3 17"/>
<keyword evidence="4" id="KW-1003">Cell membrane</keyword>
<dbReference type="WBParaSite" id="PSAMB.scaffold2473size22978.g17942.t1">
    <property type="protein sequence ID" value="PSAMB.scaffold2473size22978.g17942.t1"/>
    <property type="gene ID" value="PSAMB.scaffold2473size22978.g17942"/>
</dbReference>
<dbReference type="GO" id="GO:0005886">
    <property type="term" value="C:plasma membrane"/>
    <property type="evidence" value="ECO:0007669"/>
    <property type="project" value="UniProtKB-SubCell"/>
</dbReference>
<keyword evidence="11 18" id="KW-0472">Membrane</keyword>
<accession>A0A914VVD9</accession>
<keyword evidence="9 15" id="KW-0862">Zinc</keyword>
<evidence type="ECO:0000256" key="2">
    <source>
        <dbReference type="ARBA" id="ARBA00005984"/>
    </source>
</evidence>
<dbReference type="Gene3D" id="3.40.720.10">
    <property type="entry name" value="Alkaline Phosphatase, subunit A"/>
    <property type="match status" value="1"/>
</dbReference>
<evidence type="ECO:0000256" key="10">
    <source>
        <dbReference type="ARBA" id="ARBA00022842"/>
    </source>
</evidence>
<dbReference type="CDD" id="cd16012">
    <property type="entry name" value="ALP"/>
    <property type="match status" value="1"/>
</dbReference>
<feature type="binding site" evidence="15">
    <location>
        <position position="176"/>
    </location>
    <ligand>
        <name>Mg(2+)</name>
        <dbReference type="ChEBI" id="CHEBI:18420"/>
    </ligand>
</feature>
<evidence type="ECO:0000256" key="14">
    <source>
        <dbReference type="PIRSR" id="PIRSR601952-1"/>
    </source>
</evidence>
<evidence type="ECO:0000256" key="15">
    <source>
        <dbReference type="PIRSR" id="PIRSR601952-2"/>
    </source>
</evidence>
<comment type="catalytic activity">
    <reaction evidence="17">
        <text>a phosphate monoester + H2O = an alcohol + phosphate</text>
        <dbReference type="Rhea" id="RHEA:15017"/>
        <dbReference type="ChEBI" id="CHEBI:15377"/>
        <dbReference type="ChEBI" id="CHEBI:30879"/>
        <dbReference type="ChEBI" id="CHEBI:43474"/>
        <dbReference type="ChEBI" id="CHEBI:67140"/>
        <dbReference type="EC" id="3.1.3.1"/>
    </reaction>
</comment>
<dbReference type="FunFam" id="3.40.720.10:FF:000008">
    <property type="entry name" value="Alkaline phosphatase"/>
    <property type="match status" value="1"/>
</dbReference>
<keyword evidence="19" id="KW-0732">Signal</keyword>
<evidence type="ECO:0000256" key="11">
    <source>
        <dbReference type="ARBA" id="ARBA00023136"/>
    </source>
</evidence>
<keyword evidence="12" id="KW-0325">Glycoprotein</keyword>
<evidence type="ECO:0000256" key="17">
    <source>
        <dbReference type="RuleBase" id="RU003947"/>
    </source>
</evidence>
<keyword evidence="18" id="KW-1133">Transmembrane helix</keyword>
<feature type="active site" description="Phosphoserine intermediate" evidence="14">
    <location>
        <position position="114"/>
    </location>
</feature>
<dbReference type="PROSITE" id="PS00123">
    <property type="entry name" value="ALKALINE_PHOSPHATASE"/>
    <property type="match status" value="1"/>
</dbReference>
<evidence type="ECO:0000256" key="13">
    <source>
        <dbReference type="ARBA" id="ARBA00023288"/>
    </source>
</evidence>
<feature type="binding site" evidence="15">
    <location>
        <position position="340"/>
    </location>
    <ligand>
        <name>Zn(2+)</name>
        <dbReference type="ChEBI" id="CHEBI:29105"/>
        <label>2</label>
    </ligand>
</feature>
<evidence type="ECO:0000256" key="5">
    <source>
        <dbReference type="ARBA" id="ARBA00022553"/>
    </source>
</evidence>
<dbReference type="PRINTS" id="PR00113">
    <property type="entry name" value="ALKPHPHTASE"/>
</dbReference>
<keyword evidence="8 17" id="KW-0378">Hydrolase</keyword>
<keyword evidence="18" id="KW-0812">Transmembrane</keyword>
<evidence type="ECO:0000256" key="12">
    <source>
        <dbReference type="ARBA" id="ARBA00023180"/>
    </source>
</evidence>
<keyword evidence="13" id="KW-0449">Lipoprotein</keyword>
<evidence type="ECO:0000256" key="1">
    <source>
        <dbReference type="ARBA" id="ARBA00004609"/>
    </source>
</evidence>
<reference evidence="21" key="1">
    <citation type="submission" date="2022-11" db="UniProtKB">
        <authorList>
            <consortium name="WormBaseParasite"/>
        </authorList>
    </citation>
    <scope>IDENTIFICATION</scope>
</reference>
<proteinExistence type="inferred from homology"/>
<dbReference type="GO" id="GO:0098552">
    <property type="term" value="C:side of membrane"/>
    <property type="evidence" value="ECO:0007669"/>
    <property type="project" value="UniProtKB-KW"/>
</dbReference>
<feature type="binding site" evidence="15">
    <location>
        <position position="178"/>
    </location>
    <ligand>
        <name>Mg(2+)</name>
        <dbReference type="ChEBI" id="CHEBI:18420"/>
    </ligand>
</feature>
<keyword evidence="5" id="KW-0597">Phosphoprotein</keyword>
<evidence type="ECO:0000256" key="8">
    <source>
        <dbReference type="ARBA" id="ARBA00022801"/>
    </source>
</evidence>
<evidence type="ECO:0000256" key="3">
    <source>
        <dbReference type="ARBA" id="ARBA00012647"/>
    </source>
</evidence>
<comment type="similarity">
    <text evidence="2 16">Belongs to the alkaline phosphatase family.</text>
</comment>
<evidence type="ECO:0000256" key="9">
    <source>
        <dbReference type="ARBA" id="ARBA00022833"/>
    </source>
</evidence>
<dbReference type="InterPro" id="IPR001952">
    <property type="entry name" value="Alkaline_phosphatase"/>
</dbReference>
<feature type="binding site" evidence="15">
    <location>
        <position position="336"/>
    </location>
    <ligand>
        <name>Zn(2+)</name>
        <dbReference type="ChEBI" id="CHEBI:29105"/>
        <label>2</label>
    </ligand>
</feature>
<evidence type="ECO:0000256" key="18">
    <source>
        <dbReference type="SAM" id="Phobius"/>
    </source>
</evidence>
<feature type="binding site" evidence="15">
    <location>
        <position position="377"/>
    </location>
    <ligand>
        <name>Zn(2+)</name>
        <dbReference type="ChEBI" id="CHEBI:29105"/>
        <label>2</label>
    </ligand>
</feature>
<dbReference type="InterPro" id="IPR018299">
    <property type="entry name" value="Alkaline_phosphatase_AS"/>
</dbReference>
<evidence type="ECO:0000256" key="6">
    <source>
        <dbReference type="ARBA" id="ARBA00022622"/>
    </source>
</evidence>
<feature type="binding site" evidence="15">
    <location>
        <position position="64"/>
    </location>
    <ligand>
        <name>Zn(2+)</name>
        <dbReference type="ChEBI" id="CHEBI:29105"/>
        <label>2</label>
    </ligand>
</feature>
<comment type="cofactor">
    <cofactor evidence="15">
        <name>Zn(2+)</name>
        <dbReference type="ChEBI" id="CHEBI:29105"/>
    </cofactor>
    <text evidence="15">Binds 2 Zn(2+) ions.</text>
</comment>
<feature type="binding site" evidence="15">
    <location>
        <position position="331"/>
    </location>
    <ligand>
        <name>Mg(2+)</name>
        <dbReference type="ChEBI" id="CHEBI:18420"/>
    </ligand>
</feature>
<evidence type="ECO:0000256" key="7">
    <source>
        <dbReference type="ARBA" id="ARBA00022723"/>
    </source>
</evidence>
<dbReference type="Pfam" id="PF00245">
    <property type="entry name" value="Alk_phosphatase"/>
    <property type="match status" value="1"/>
</dbReference>
<evidence type="ECO:0000256" key="19">
    <source>
        <dbReference type="SAM" id="SignalP"/>
    </source>
</evidence>
<dbReference type="SUPFAM" id="SSF53649">
    <property type="entry name" value="Alkaline phosphatase-like"/>
    <property type="match status" value="1"/>
</dbReference>
<protein>
    <recommendedName>
        <fullName evidence="3 17">Alkaline phosphatase</fullName>
        <ecNumber evidence="3 17">3.1.3.1</ecNumber>
    </recommendedName>
</protein>
<feature type="chain" id="PRO_5037663911" description="Alkaline phosphatase" evidence="19">
    <location>
        <begin position="21"/>
        <end position="558"/>
    </location>
</feature>
<evidence type="ECO:0000313" key="21">
    <source>
        <dbReference type="WBParaSite" id="PSAMB.scaffold2473size22978.g17942.t1"/>
    </source>
</evidence>
<dbReference type="AlphaFoldDB" id="A0A914VVD9"/>
<dbReference type="PANTHER" id="PTHR11596">
    <property type="entry name" value="ALKALINE PHOSPHATASE"/>
    <property type="match status" value="1"/>
</dbReference>
<dbReference type="SMART" id="SM00098">
    <property type="entry name" value="alkPPc"/>
    <property type="match status" value="1"/>
</dbReference>
<feature type="binding site" evidence="15">
    <location>
        <position position="64"/>
    </location>
    <ligand>
        <name>Mg(2+)</name>
        <dbReference type="ChEBI" id="CHEBI:18420"/>
    </ligand>
</feature>
<keyword evidence="20" id="KW-1185">Reference proteome</keyword>
<organism evidence="20 21">
    <name type="scientific">Plectus sambesii</name>
    <dbReference type="NCBI Taxonomy" id="2011161"/>
    <lineage>
        <taxon>Eukaryota</taxon>
        <taxon>Metazoa</taxon>
        <taxon>Ecdysozoa</taxon>
        <taxon>Nematoda</taxon>
        <taxon>Chromadorea</taxon>
        <taxon>Plectida</taxon>
        <taxon>Plectina</taxon>
        <taxon>Plectoidea</taxon>
        <taxon>Plectidae</taxon>
        <taxon>Plectus</taxon>
    </lineage>
</organism>
<feature type="binding site" evidence="15">
    <location>
        <position position="378"/>
    </location>
    <ligand>
        <name>Zn(2+)</name>
        <dbReference type="ChEBI" id="CHEBI:29105"/>
        <label>2</label>
    </ligand>
</feature>
<feature type="signal peptide" evidence="19">
    <location>
        <begin position="1"/>
        <end position="20"/>
    </location>
</feature>
<evidence type="ECO:0000313" key="20">
    <source>
        <dbReference type="Proteomes" id="UP000887566"/>
    </source>
</evidence>
<comment type="subcellular location">
    <subcellularLocation>
        <location evidence="1">Cell membrane</location>
        <topology evidence="1">Lipid-anchor</topology>
        <topology evidence="1">GPI-anchor</topology>
    </subcellularLocation>
</comment>
<dbReference type="GO" id="GO:0046872">
    <property type="term" value="F:metal ion binding"/>
    <property type="evidence" value="ECO:0007669"/>
    <property type="project" value="UniProtKB-KW"/>
</dbReference>
<feature type="transmembrane region" description="Helical" evidence="18">
    <location>
        <begin position="529"/>
        <end position="551"/>
    </location>
</feature>
<dbReference type="InterPro" id="IPR017850">
    <property type="entry name" value="Alkaline_phosphatase_core_sf"/>
</dbReference>
<dbReference type="GO" id="GO:0004035">
    <property type="term" value="F:alkaline phosphatase activity"/>
    <property type="evidence" value="ECO:0007669"/>
    <property type="project" value="UniProtKB-EC"/>
</dbReference>
<sequence>MFAPKQLMVLCLLVISVAVCQEIVLPQESPEYWFRLGEEELSRRQETVRNKREKAKNVILFIGDGMGLASVTAARIHRGQMEKRHNNQDPLSWEKFPIAGLVKTYCLNEHVTDSSASATAFLSGSKVNAHTLGIDGTIAKNHCNVSREGHELESIASMAIKLGLSVGVVTTTSVTHATPAALYAHTASRWVQSDYDAQKLNLTDCIDTAAQLIDHFPGNQFKVILGGGRQKMTPNTTKDEEVDGAFGERLDKRNLVDEWRSKAGKRSYVWNRQQLLDVDFDNTDYLMGLFEQEHFSFELKNDTSNPKLSEMTAAAIRILQKNEKGYLLLVEGGVIDLALHQNYAKFAITEVLAMEKAVETARKMTNRDDTLVIVTADHSHTLTMPGYMSRNISIFGSKIQEWGKLDDLPNPALVFANGPSALRHTNGTETIQRLNLSTVDTEDLYFRQPAFIPLIEETHGGEDVGIWADGPEARLFTGTMENTFIAHAIACALCLNERMCKYCKYDDLADVIKGHDANANADHCSRQELLLLLTTAFTIGSFVILLIMFVMKITQLRQ</sequence>
<dbReference type="Proteomes" id="UP000887566">
    <property type="component" value="Unplaced"/>
</dbReference>